<evidence type="ECO:0000313" key="8">
    <source>
        <dbReference type="EMBL" id="NME72935.1"/>
    </source>
</evidence>
<accession>A0A7X9S211</accession>
<organism evidence="8 9">
    <name type="scientific">Flammeovirga aprica JL-4</name>
    <dbReference type="NCBI Taxonomy" id="694437"/>
    <lineage>
        <taxon>Bacteria</taxon>
        <taxon>Pseudomonadati</taxon>
        <taxon>Bacteroidota</taxon>
        <taxon>Cytophagia</taxon>
        <taxon>Cytophagales</taxon>
        <taxon>Flammeovirgaceae</taxon>
        <taxon>Flammeovirga</taxon>
    </lineage>
</organism>
<evidence type="ECO:0000256" key="2">
    <source>
        <dbReference type="ARBA" id="ARBA00022448"/>
    </source>
</evidence>
<dbReference type="GO" id="GO:0044718">
    <property type="term" value="P:siderophore transmembrane transport"/>
    <property type="evidence" value="ECO:0007669"/>
    <property type="project" value="TreeGrafter"/>
</dbReference>
<keyword evidence="6" id="KW-0472">Membrane</keyword>
<evidence type="ECO:0000313" key="9">
    <source>
        <dbReference type="Proteomes" id="UP000576082"/>
    </source>
</evidence>
<dbReference type="InterPro" id="IPR010917">
    <property type="entry name" value="TonB_rcpt_CS"/>
</dbReference>
<sequence>EKIFKQHIDDKNTLIRTDKWTGYSEIGYGYRTRGFKVNVNGYYTYWQDKAFTKTVYDDDGQSYSANLLGVDALHKGIEVDFAWQPTRKLTVTGMASIGDWRWLNNLENVIIYDDQQNPINEVNVYMEGAEVGNSAQTTMAIGVSYEVLPKLRLDADWNYYGQLYADYDVTRLDDPRYNETSMYQLPNYNLFDIGASYGFKMGGFDGLVNFRVNNLFDTDYAVQGQQGGLNEMGQLTLNGYYMGIGRTYSVGLKMSF</sequence>
<evidence type="ECO:0000256" key="5">
    <source>
        <dbReference type="ARBA" id="ARBA00022729"/>
    </source>
</evidence>
<name>A0A7X9S211_9BACT</name>
<keyword evidence="3" id="KW-1134">Transmembrane beta strand</keyword>
<dbReference type="InterPro" id="IPR039426">
    <property type="entry name" value="TonB-dep_rcpt-like"/>
</dbReference>
<keyword evidence="2" id="KW-0813">Transport</keyword>
<keyword evidence="9" id="KW-1185">Reference proteome</keyword>
<feature type="non-terminal residue" evidence="8">
    <location>
        <position position="1"/>
    </location>
</feature>
<dbReference type="EMBL" id="JABANE010000250">
    <property type="protein sequence ID" value="NME72935.1"/>
    <property type="molecule type" value="Genomic_DNA"/>
</dbReference>
<evidence type="ECO:0000256" key="7">
    <source>
        <dbReference type="ARBA" id="ARBA00023237"/>
    </source>
</evidence>
<proteinExistence type="predicted"/>
<reference evidence="8 9" key="1">
    <citation type="submission" date="2020-04" db="EMBL/GenBank/DDBJ databases">
        <title>Flammeovirga sp. SR4, a novel species isolated from seawater.</title>
        <authorList>
            <person name="Wang X."/>
        </authorList>
    </citation>
    <scope>NUCLEOTIDE SEQUENCE [LARGE SCALE GENOMIC DNA]</scope>
    <source>
        <strain evidence="8 9">ATCC 23126</strain>
    </source>
</reference>
<evidence type="ECO:0000256" key="3">
    <source>
        <dbReference type="ARBA" id="ARBA00022452"/>
    </source>
</evidence>
<dbReference type="GO" id="GO:0015344">
    <property type="term" value="F:siderophore uptake transmembrane transporter activity"/>
    <property type="evidence" value="ECO:0007669"/>
    <property type="project" value="TreeGrafter"/>
</dbReference>
<evidence type="ECO:0000256" key="4">
    <source>
        <dbReference type="ARBA" id="ARBA00022692"/>
    </source>
</evidence>
<dbReference type="PANTHER" id="PTHR30069">
    <property type="entry name" value="TONB-DEPENDENT OUTER MEMBRANE RECEPTOR"/>
    <property type="match status" value="1"/>
</dbReference>
<comment type="caution">
    <text evidence="8">The sequence shown here is derived from an EMBL/GenBank/DDBJ whole genome shotgun (WGS) entry which is preliminary data.</text>
</comment>
<dbReference type="SUPFAM" id="SSF56935">
    <property type="entry name" value="Porins"/>
    <property type="match status" value="1"/>
</dbReference>
<evidence type="ECO:0000256" key="6">
    <source>
        <dbReference type="ARBA" id="ARBA00023136"/>
    </source>
</evidence>
<dbReference type="InterPro" id="IPR036942">
    <property type="entry name" value="Beta-barrel_TonB_sf"/>
</dbReference>
<keyword evidence="7" id="KW-0998">Cell outer membrane</keyword>
<dbReference type="RefSeq" id="WP_205960070.1">
    <property type="nucleotide sequence ID" value="NZ_JABANE010000250.1"/>
</dbReference>
<keyword evidence="4" id="KW-0812">Transmembrane</keyword>
<dbReference type="GO" id="GO:0009279">
    <property type="term" value="C:cell outer membrane"/>
    <property type="evidence" value="ECO:0007669"/>
    <property type="project" value="UniProtKB-SubCell"/>
</dbReference>
<keyword evidence="5" id="KW-0732">Signal</keyword>
<dbReference type="PROSITE" id="PS01156">
    <property type="entry name" value="TONB_DEPENDENT_REC_2"/>
    <property type="match status" value="1"/>
</dbReference>
<protein>
    <recommendedName>
        <fullName evidence="10">TonB-dependent receptor</fullName>
    </recommendedName>
</protein>
<gene>
    <name evidence="8" type="ORF">HHU12_33565</name>
</gene>
<dbReference type="Proteomes" id="UP000576082">
    <property type="component" value="Unassembled WGS sequence"/>
</dbReference>
<evidence type="ECO:0008006" key="10">
    <source>
        <dbReference type="Google" id="ProtNLM"/>
    </source>
</evidence>
<evidence type="ECO:0000256" key="1">
    <source>
        <dbReference type="ARBA" id="ARBA00004571"/>
    </source>
</evidence>
<dbReference type="AlphaFoldDB" id="A0A7X9S211"/>
<comment type="subcellular location">
    <subcellularLocation>
        <location evidence="1">Cell outer membrane</location>
        <topology evidence="1">Multi-pass membrane protein</topology>
    </subcellularLocation>
</comment>
<dbReference type="Gene3D" id="2.40.170.20">
    <property type="entry name" value="TonB-dependent receptor, beta-barrel domain"/>
    <property type="match status" value="1"/>
</dbReference>
<dbReference type="PANTHER" id="PTHR30069:SF29">
    <property type="entry name" value="HEMOGLOBIN AND HEMOGLOBIN-HAPTOGLOBIN-BINDING PROTEIN 1-RELATED"/>
    <property type="match status" value="1"/>
</dbReference>